<dbReference type="RefSeq" id="WP_025731179.1">
    <property type="nucleotide sequence ID" value="NZ_JAAIWK010000017.1"/>
</dbReference>
<name>A0A0A6XZY7_9BACI</name>
<dbReference type="Gene3D" id="3.40.50.450">
    <property type="match status" value="1"/>
</dbReference>
<evidence type="ECO:0000313" key="2">
    <source>
        <dbReference type="EMBL" id="KHD85652.1"/>
    </source>
</evidence>
<comment type="similarity">
    <text evidence="1">Belongs to the UPF0398 family.</text>
</comment>
<dbReference type="STRING" id="363870.NG54_07710"/>
<keyword evidence="5" id="KW-1185">Reference proteome</keyword>
<organism evidence="2 4">
    <name type="scientific">Heyndrickxia ginsengihumi</name>
    <dbReference type="NCBI Taxonomy" id="363870"/>
    <lineage>
        <taxon>Bacteria</taxon>
        <taxon>Bacillati</taxon>
        <taxon>Bacillota</taxon>
        <taxon>Bacilli</taxon>
        <taxon>Bacillales</taxon>
        <taxon>Bacillaceae</taxon>
        <taxon>Heyndrickxia</taxon>
    </lineage>
</organism>
<dbReference type="InterPro" id="IPR010697">
    <property type="entry name" value="YspA"/>
</dbReference>
<reference evidence="3 5" key="2">
    <citation type="submission" date="2020-02" db="EMBL/GenBank/DDBJ databases">
        <authorList>
            <person name="Feng H."/>
        </authorList>
    </citation>
    <scope>NUCLEOTIDE SEQUENCE [LARGE SCALE GENOMIC DNA]</scope>
    <source>
        <strain evidence="3 5">Gsoil 114</strain>
    </source>
</reference>
<sequence>MGKVIALTGYKPFELGIFQISHPAIDYVKIAIKKQLLVLIDEGYDWVLISAQQGVELWGAEVVFELQEQFPELKLAILTPFLNQEEKWKEEQKEYYEMIVSQADFVASISNQPYTSPLQFRNKNRIFLHKSDCLLIVYDEEKEGSPRFLLEAAKKYQEQHGYEIRCIDFYDLQVIIEEEQMNF</sequence>
<dbReference type="Proteomes" id="UP000030588">
    <property type="component" value="Unassembled WGS sequence"/>
</dbReference>
<evidence type="ECO:0000313" key="4">
    <source>
        <dbReference type="Proteomes" id="UP000030588"/>
    </source>
</evidence>
<accession>A0A0A6XZY7</accession>
<dbReference type="PANTHER" id="PTHR38440">
    <property type="entry name" value="UPF0398 PROTEIN YPSA"/>
    <property type="match status" value="1"/>
</dbReference>
<dbReference type="EMBL" id="JRUN01000018">
    <property type="protein sequence ID" value="KHD85652.1"/>
    <property type="molecule type" value="Genomic_DNA"/>
</dbReference>
<reference evidence="2 4" key="1">
    <citation type="submission" date="2014-10" db="EMBL/GenBank/DDBJ databases">
        <title>Draft genome of phytase producing Bacillus ginsengihumi strain M2.11.</title>
        <authorList>
            <person name="Toymentseva A."/>
            <person name="Boulygina E.A."/>
            <person name="Kazakov S.V."/>
            <person name="Kayumov I."/>
            <person name="Suleimanova A.D."/>
            <person name="Mardanova A.M."/>
            <person name="Maria S.N."/>
            <person name="Sergey M.Y."/>
            <person name="Sharipova M.R."/>
        </authorList>
    </citation>
    <scope>NUCLEOTIDE SEQUENCE [LARGE SCALE GENOMIC DNA]</scope>
    <source>
        <strain evidence="2 4">M2.11</strain>
    </source>
</reference>
<reference evidence="3 5" key="3">
    <citation type="submission" date="2020-03" db="EMBL/GenBank/DDBJ databases">
        <title>Bacillus aquiflavi sp. nov., isolated from yellow water of strong flavor Chinese baijiu in Yibin region of China.</title>
        <authorList>
            <person name="Xie J."/>
        </authorList>
    </citation>
    <scope>NUCLEOTIDE SEQUENCE [LARGE SCALE GENOMIC DNA]</scope>
    <source>
        <strain evidence="3 5">Gsoil 114</strain>
    </source>
</reference>
<dbReference type="OrthoDB" id="2301957at2"/>
<dbReference type="NCBIfam" id="NF010181">
    <property type="entry name" value="PRK13660.1"/>
    <property type="match status" value="1"/>
</dbReference>
<proteinExistence type="inferred from homology"/>
<comment type="caution">
    <text evidence="2">The sequence shown here is derived from an EMBL/GenBank/DDBJ whole genome shotgun (WGS) entry which is preliminary data.</text>
</comment>
<dbReference type="PIRSF" id="PIRSF021290">
    <property type="entry name" value="DUF1273"/>
    <property type="match status" value="1"/>
</dbReference>
<gene>
    <name evidence="3" type="ORF">G4D61_11325</name>
    <name evidence="2" type="ORF">NG54_07710</name>
</gene>
<protein>
    <recommendedName>
        <fullName evidence="1">UPF0398 protein G4D61_11325</fullName>
    </recommendedName>
</protein>
<dbReference type="PANTHER" id="PTHR38440:SF1">
    <property type="entry name" value="UPF0398 PROTEIN SPR0331"/>
    <property type="match status" value="1"/>
</dbReference>
<dbReference type="HAMAP" id="MF_01575">
    <property type="entry name" value="UPF0398"/>
    <property type="match status" value="1"/>
</dbReference>
<dbReference type="Pfam" id="PF06908">
    <property type="entry name" value="YpsA"/>
    <property type="match status" value="1"/>
</dbReference>
<dbReference type="SUPFAM" id="SSF102405">
    <property type="entry name" value="MCP/YpsA-like"/>
    <property type="match status" value="1"/>
</dbReference>
<dbReference type="Proteomes" id="UP000476934">
    <property type="component" value="Unassembled WGS sequence"/>
</dbReference>
<evidence type="ECO:0000313" key="5">
    <source>
        <dbReference type="Proteomes" id="UP000476934"/>
    </source>
</evidence>
<evidence type="ECO:0000313" key="3">
    <source>
        <dbReference type="EMBL" id="NEY20545.1"/>
    </source>
</evidence>
<evidence type="ECO:0000256" key="1">
    <source>
        <dbReference type="HAMAP-Rule" id="MF_01575"/>
    </source>
</evidence>
<dbReference type="EMBL" id="JAAIWK010000017">
    <property type="protein sequence ID" value="NEY20545.1"/>
    <property type="molecule type" value="Genomic_DNA"/>
</dbReference>
<dbReference type="AlphaFoldDB" id="A0A0A6XZY7"/>